<dbReference type="Pfam" id="PF13279">
    <property type="entry name" value="4HBT_2"/>
    <property type="match status" value="2"/>
</dbReference>
<dbReference type="InterPro" id="IPR029069">
    <property type="entry name" value="HotDog_dom_sf"/>
</dbReference>
<evidence type="ECO:0000313" key="1">
    <source>
        <dbReference type="EMBL" id="MFC2926454.1"/>
    </source>
</evidence>
<keyword evidence="2" id="KW-1185">Reference proteome</keyword>
<dbReference type="SUPFAM" id="SSF54637">
    <property type="entry name" value="Thioesterase/thiol ester dehydrase-isomerase"/>
    <property type="match status" value="2"/>
</dbReference>
<evidence type="ECO:0000313" key="2">
    <source>
        <dbReference type="Proteomes" id="UP001595379"/>
    </source>
</evidence>
<sequence length="304" mass="32970">MHELWRGNANAWECDEMGHLNVKAYLGKGMQAIARLTEQAGLAGAFSAGAMATLRPVEWHVRFLGEARPGAPLFIEGGVARIGDSDADIALAMRHSGDGRLAATLTARVEHVVPDSGRVFAWPSRFRGTAEALMVEPLPESAPRGLPPADWSELVSLKRAEALRLFPIGLGRIGSEDADVFGRMRPEFLIGKVSDSVANFVQAFPDRSLNDEADPKGGALLECRIRVRRYPRPGDGFAVRSALSGGTDKVRQIVHWVLDPLTGKPWWTVEGIAATLNLRTRRIEAATPAELQDIAKAVRDGLKG</sequence>
<accession>A0ABV6ZYI9</accession>
<name>A0ABV6ZYI9_9PROT</name>
<gene>
    <name evidence="1" type="ORF">ACFOOR_10095</name>
</gene>
<dbReference type="Proteomes" id="UP001595379">
    <property type="component" value="Unassembled WGS sequence"/>
</dbReference>
<proteinExistence type="predicted"/>
<comment type="caution">
    <text evidence="1">The sequence shown here is derived from an EMBL/GenBank/DDBJ whole genome shotgun (WGS) entry which is preliminary data.</text>
</comment>
<reference evidence="2" key="1">
    <citation type="journal article" date="2019" name="Int. J. Syst. Evol. Microbiol.">
        <title>The Global Catalogue of Microorganisms (GCM) 10K type strain sequencing project: providing services to taxonomists for standard genome sequencing and annotation.</title>
        <authorList>
            <consortium name="The Broad Institute Genomics Platform"/>
            <consortium name="The Broad Institute Genome Sequencing Center for Infectious Disease"/>
            <person name="Wu L."/>
            <person name="Ma J."/>
        </authorList>
    </citation>
    <scope>NUCLEOTIDE SEQUENCE [LARGE SCALE GENOMIC DNA]</scope>
    <source>
        <strain evidence="2">KCTC 52487</strain>
    </source>
</reference>
<dbReference type="EMBL" id="JBHRSV010000019">
    <property type="protein sequence ID" value="MFC2926454.1"/>
    <property type="molecule type" value="Genomic_DNA"/>
</dbReference>
<dbReference type="Gene3D" id="3.10.129.10">
    <property type="entry name" value="Hotdog Thioesterase"/>
    <property type="match status" value="2"/>
</dbReference>
<dbReference type="RefSeq" id="WP_343164246.1">
    <property type="nucleotide sequence ID" value="NZ_JBHRSV010000019.1"/>
</dbReference>
<organism evidence="1 2">
    <name type="scientific">Hyphobacterium vulgare</name>
    <dbReference type="NCBI Taxonomy" id="1736751"/>
    <lineage>
        <taxon>Bacteria</taxon>
        <taxon>Pseudomonadati</taxon>
        <taxon>Pseudomonadota</taxon>
        <taxon>Alphaproteobacteria</taxon>
        <taxon>Maricaulales</taxon>
        <taxon>Maricaulaceae</taxon>
        <taxon>Hyphobacterium</taxon>
    </lineage>
</organism>
<protein>
    <submittedName>
        <fullName evidence="1">Thioesterase family protein</fullName>
    </submittedName>
</protein>